<sequence length="391" mass="42364">MRHIWHPVSSVFMPDPPVLATPVLLNLLLRSGTGTELIYAGDRMWPALRDGCRVHVMPSEGEPGPGQVVLCDLHGVVDILRVNEVRAGALILAGDSDAGATISIRPEQVLGLISAAGQPVSGVRRSLRRHMLDLGETVRTWSDSDGDPSDSVLTKYDYQAPFYAGTPGDGIDPDLLEWIRSEVPAGGKILVAGCGAGRECMSLAIEGYRVVGIDFSPGMIELAEKAAASRKMEIRFQVADLRTHNEPVCSLDAVLFTYDVYSFIPKATERINVLSRIGNWLRPEGVVFLSARRVGGVRMGAVLSLQWVLRLIRSLSGGWGAGHTRWIAGDATLRRSFVQHFTLGMLVRETGSAGFVMGRRGGGHTILRKRLRTSPVRVSEPVPGDALGQEC</sequence>
<dbReference type="CDD" id="cd02440">
    <property type="entry name" value="AdoMet_MTases"/>
    <property type="match status" value="1"/>
</dbReference>
<protein>
    <submittedName>
        <fullName evidence="3">Methyltransferase domain-containing protein</fullName>
    </submittedName>
</protein>
<dbReference type="PANTHER" id="PTHR43861">
    <property type="entry name" value="TRANS-ACONITATE 2-METHYLTRANSFERASE-RELATED"/>
    <property type="match status" value="1"/>
</dbReference>
<dbReference type="Gene3D" id="3.40.50.150">
    <property type="entry name" value="Vaccinia Virus protein VP39"/>
    <property type="match status" value="1"/>
</dbReference>
<gene>
    <name evidence="3" type="ORF">IFK94_02960</name>
</gene>
<reference evidence="3 4" key="1">
    <citation type="submission" date="2020-08" db="EMBL/GenBank/DDBJ databases">
        <title>Acidobacteriota in marine sediments use diverse sulfur dissimilation pathways.</title>
        <authorList>
            <person name="Wasmund K."/>
        </authorList>
    </citation>
    <scope>NUCLEOTIDE SEQUENCE [LARGE SCALE GENOMIC DNA]</scope>
    <source>
        <strain evidence="3">MAG AM4</strain>
    </source>
</reference>
<accession>A0A8J6Y700</accession>
<dbReference type="AlphaFoldDB" id="A0A8J6Y700"/>
<organism evidence="3 4">
    <name type="scientific">Candidatus Polarisedimenticola svalbardensis</name>
    <dbReference type="NCBI Taxonomy" id="2886004"/>
    <lineage>
        <taxon>Bacteria</taxon>
        <taxon>Pseudomonadati</taxon>
        <taxon>Acidobacteriota</taxon>
        <taxon>Candidatus Polarisedimenticolia</taxon>
        <taxon>Candidatus Polarisedimenticolales</taxon>
        <taxon>Candidatus Polarisedimenticolaceae</taxon>
        <taxon>Candidatus Polarisedimenticola</taxon>
    </lineage>
</organism>
<dbReference type="InterPro" id="IPR041698">
    <property type="entry name" value="Methyltransf_25"/>
</dbReference>
<dbReference type="EMBL" id="JACXWD010000005">
    <property type="protein sequence ID" value="MBD3867061.1"/>
    <property type="molecule type" value="Genomic_DNA"/>
</dbReference>
<evidence type="ECO:0000313" key="3">
    <source>
        <dbReference type="EMBL" id="MBD3867061.1"/>
    </source>
</evidence>
<dbReference type="SUPFAM" id="SSF53335">
    <property type="entry name" value="S-adenosyl-L-methionine-dependent methyltransferases"/>
    <property type="match status" value="1"/>
</dbReference>
<evidence type="ECO:0000259" key="2">
    <source>
        <dbReference type="Pfam" id="PF13649"/>
    </source>
</evidence>
<dbReference type="GO" id="GO:0008168">
    <property type="term" value="F:methyltransferase activity"/>
    <property type="evidence" value="ECO:0007669"/>
    <property type="project" value="UniProtKB-KW"/>
</dbReference>
<name>A0A8J6Y700_9BACT</name>
<dbReference type="GO" id="GO:0032259">
    <property type="term" value="P:methylation"/>
    <property type="evidence" value="ECO:0007669"/>
    <property type="project" value="UniProtKB-KW"/>
</dbReference>
<keyword evidence="3" id="KW-0489">Methyltransferase</keyword>
<keyword evidence="1" id="KW-0808">Transferase</keyword>
<evidence type="ECO:0000313" key="4">
    <source>
        <dbReference type="Proteomes" id="UP000648239"/>
    </source>
</evidence>
<feature type="domain" description="Methyltransferase" evidence="2">
    <location>
        <begin position="189"/>
        <end position="285"/>
    </location>
</feature>
<proteinExistence type="predicted"/>
<dbReference type="Pfam" id="PF13649">
    <property type="entry name" value="Methyltransf_25"/>
    <property type="match status" value="1"/>
</dbReference>
<dbReference type="InterPro" id="IPR029063">
    <property type="entry name" value="SAM-dependent_MTases_sf"/>
</dbReference>
<evidence type="ECO:0000256" key="1">
    <source>
        <dbReference type="ARBA" id="ARBA00022679"/>
    </source>
</evidence>
<dbReference type="Proteomes" id="UP000648239">
    <property type="component" value="Unassembled WGS sequence"/>
</dbReference>
<comment type="caution">
    <text evidence="3">The sequence shown here is derived from an EMBL/GenBank/DDBJ whole genome shotgun (WGS) entry which is preliminary data.</text>
</comment>